<dbReference type="InterPro" id="IPR034681">
    <property type="entry name" value="MenF"/>
</dbReference>
<dbReference type="GO" id="GO:0008909">
    <property type="term" value="F:isochorismate synthase activity"/>
    <property type="evidence" value="ECO:0007669"/>
    <property type="project" value="UniProtKB-UniRule"/>
</dbReference>
<dbReference type="InterPro" id="IPR015890">
    <property type="entry name" value="Chorismate_C"/>
</dbReference>
<dbReference type="GO" id="GO:0000287">
    <property type="term" value="F:magnesium ion binding"/>
    <property type="evidence" value="ECO:0007669"/>
    <property type="project" value="UniProtKB-UniRule"/>
</dbReference>
<proteinExistence type="inferred from homology"/>
<protein>
    <recommendedName>
        <fullName evidence="4">Isochorismate synthase MenF</fullName>
        <ecNumber evidence="4">5.4.4.2</ecNumber>
    </recommendedName>
    <alternativeName>
        <fullName evidence="4">Isochorismate mutase</fullName>
    </alternativeName>
</protein>
<comment type="pathway">
    <text evidence="4">Quinol/quinone metabolism; 1,4-dihydroxy-2-naphthoate biosynthesis; 1,4-dihydroxy-2-naphthoate from chorismate: step 1/7.</text>
</comment>
<feature type="binding site" evidence="4">
    <location>
        <position position="458"/>
    </location>
    <ligand>
        <name>Mg(2+)</name>
        <dbReference type="ChEBI" id="CHEBI:18420"/>
    </ligand>
</feature>
<keyword evidence="4" id="KW-0474">Menaquinone biosynthesis</keyword>
<dbReference type="UniPathway" id="UPA01057">
    <property type="reaction ID" value="UER00163"/>
</dbReference>
<keyword evidence="3 4" id="KW-0413">Isomerase</keyword>
<dbReference type="NCBIfam" id="TIGR00543">
    <property type="entry name" value="isochor_syn"/>
    <property type="match status" value="1"/>
</dbReference>
<keyword evidence="4" id="KW-0460">Magnesium</keyword>
<keyword evidence="7" id="KW-1185">Reference proteome</keyword>
<dbReference type="EC" id="5.4.4.2" evidence="4"/>
<dbReference type="Proteomes" id="UP000220102">
    <property type="component" value="Unassembled WGS sequence"/>
</dbReference>
<dbReference type="HAMAP" id="MF_01935">
    <property type="entry name" value="MenF"/>
    <property type="match status" value="1"/>
</dbReference>
<reference evidence="6 7" key="1">
    <citation type="submission" date="2017-10" db="EMBL/GenBank/DDBJ databases">
        <title>Draft genome of Longibacter Salinarum.</title>
        <authorList>
            <person name="Goh K.M."/>
            <person name="Shamsir M.S."/>
            <person name="Lim S.W."/>
        </authorList>
    </citation>
    <scope>NUCLEOTIDE SEQUENCE [LARGE SCALE GENOMIC DNA]</scope>
    <source>
        <strain evidence="6 7">KCTC 52045</strain>
    </source>
</reference>
<name>A0A2A8D2Y1_9BACT</name>
<dbReference type="RefSeq" id="WP_098074208.1">
    <property type="nucleotide sequence ID" value="NZ_PDEQ01000001.1"/>
</dbReference>
<dbReference type="PANTHER" id="PTHR42839:SF2">
    <property type="entry name" value="ISOCHORISMATE SYNTHASE ENTC"/>
    <property type="match status" value="1"/>
</dbReference>
<accession>A0A2A8D2Y1</accession>
<evidence type="ECO:0000313" key="7">
    <source>
        <dbReference type="Proteomes" id="UP000220102"/>
    </source>
</evidence>
<evidence type="ECO:0000256" key="2">
    <source>
        <dbReference type="ARBA" id="ARBA00005297"/>
    </source>
</evidence>
<comment type="catalytic activity">
    <reaction evidence="1 4">
        <text>chorismate = isochorismate</text>
        <dbReference type="Rhea" id="RHEA:18985"/>
        <dbReference type="ChEBI" id="CHEBI:29748"/>
        <dbReference type="ChEBI" id="CHEBI:29780"/>
        <dbReference type="EC" id="5.4.4.2"/>
    </reaction>
</comment>
<comment type="pathway">
    <text evidence="4">Quinol/quinone metabolism; menaquinone biosynthesis.</text>
</comment>
<comment type="caution">
    <text evidence="6">The sequence shown here is derived from an EMBL/GenBank/DDBJ whole genome shotgun (WGS) entry which is preliminary data.</text>
</comment>
<evidence type="ECO:0000256" key="3">
    <source>
        <dbReference type="ARBA" id="ARBA00023235"/>
    </source>
</evidence>
<comment type="function">
    <text evidence="4">Catalyzes the conversion of chorismate to isochorismate.</text>
</comment>
<dbReference type="AlphaFoldDB" id="A0A2A8D2Y1"/>
<dbReference type="EMBL" id="PDEQ01000001">
    <property type="protein sequence ID" value="PEN15309.1"/>
    <property type="molecule type" value="Genomic_DNA"/>
</dbReference>
<dbReference type="PANTHER" id="PTHR42839">
    <property type="entry name" value="ISOCHORISMATE SYNTHASE ENTC"/>
    <property type="match status" value="1"/>
</dbReference>
<dbReference type="OrthoDB" id="9806579at2"/>
<comment type="similarity">
    <text evidence="2 4">Belongs to the isochorismate synthase family.</text>
</comment>
<dbReference type="GO" id="GO:0009234">
    <property type="term" value="P:menaquinone biosynthetic process"/>
    <property type="evidence" value="ECO:0007669"/>
    <property type="project" value="UniProtKB-UniRule"/>
</dbReference>
<dbReference type="Pfam" id="PF00425">
    <property type="entry name" value="Chorismate_bind"/>
    <property type="match status" value="1"/>
</dbReference>
<organism evidence="6 7">
    <name type="scientific">Longibacter salinarum</name>
    <dbReference type="NCBI Taxonomy" id="1850348"/>
    <lineage>
        <taxon>Bacteria</taxon>
        <taxon>Pseudomonadati</taxon>
        <taxon>Rhodothermota</taxon>
        <taxon>Rhodothermia</taxon>
        <taxon>Rhodothermales</taxon>
        <taxon>Salisaetaceae</taxon>
        <taxon>Longibacter</taxon>
    </lineage>
</organism>
<evidence type="ECO:0000256" key="1">
    <source>
        <dbReference type="ARBA" id="ARBA00000799"/>
    </source>
</evidence>
<keyword evidence="4" id="KW-0479">Metal-binding</keyword>
<dbReference type="SUPFAM" id="SSF56322">
    <property type="entry name" value="ADC synthase"/>
    <property type="match status" value="1"/>
</dbReference>
<dbReference type="InterPro" id="IPR004561">
    <property type="entry name" value="IsoChor_synthase"/>
</dbReference>
<feature type="binding site" evidence="4">
    <location>
        <position position="324"/>
    </location>
    <ligand>
        <name>Mg(2+)</name>
        <dbReference type="ChEBI" id="CHEBI:18420"/>
    </ligand>
</feature>
<feature type="active site" description="Proton donor" evidence="4">
    <location>
        <position position="280"/>
    </location>
</feature>
<dbReference type="InterPro" id="IPR005801">
    <property type="entry name" value="ADC_synthase"/>
</dbReference>
<feature type="domain" description="Chorismate-utilising enzyme C-terminal" evidence="5">
    <location>
        <begin position="209"/>
        <end position="462"/>
    </location>
</feature>
<comment type="cofactor">
    <cofactor evidence="4">
        <name>Mg(2+)</name>
        <dbReference type="ChEBI" id="CHEBI:18420"/>
    </cofactor>
</comment>
<gene>
    <name evidence="4" type="primary">menF</name>
    <name evidence="6" type="ORF">CRI94_03250</name>
</gene>
<evidence type="ECO:0000256" key="4">
    <source>
        <dbReference type="HAMAP-Rule" id="MF_01935"/>
    </source>
</evidence>
<dbReference type="UniPathway" id="UPA00079"/>
<evidence type="ECO:0000313" key="6">
    <source>
        <dbReference type="EMBL" id="PEN15309.1"/>
    </source>
</evidence>
<dbReference type="Gene3D" id="3.60.120.10">
    <property type="entry name" value="Anthranilate synthase"/>
    <property type="match status" value="1"/>
</dbReference>
<feature type="active site" description="Proton acceptor" evidence="4">
    <location>
        <position position="230"/>
    </location>
</feature>
<sequence>MNTSDSLAVSRVRQIDAADAVRSSLVRQVRAAIQGVNGHRTVRRVLVDVEQRVDTADFLRSQAFETSVYWAGRGTDRSVAAVGAAEVLSGKSGAVDTDVLEDAIVARAQSLPDGARYYGGMRFDAFQATNNDYPDRGWESFGTYRFVLPRFELIQSGSEQHIVCNIVGPSDVKHIDEVVADVNRLLLPAKRQRSPGFPSPTGRTDVPARENWMSIIQGVLESISAGAVEKVVMARSATLSHDVDVDPYAVLQQLAPATPNCFHFSFDFGGDSTFVGASPERLFRQTNCTVYSEAVAGTRSRAQTTREDRALRDDLMTSDKDRREHAFVEDAIREMLAPLCTTLDSPNQRTEMKLSGGRHIWTRIEGTLNDDVSPVALLAALHPTPAVGGVPSERALETIREREGFDRGWYAGPVGWIGKDEAEFAVAIRSARIRGAQMALYSGAGIVRGSDPQEEWDEIEQKIGNFLSLVD</sequence>
<evidence type="ECO:0000259" key="5">
    <source>
        <dbReference type="Pfam" id="PF00425"/>
    </source>
</evidence>